<comment type="caution">
    <text evidence="1">The sequence shown here is derived from an EMBL/GenBank/DDBJ whole genome shotgun (WGS) entry which is preliminary data.</text>
</comment>
<keyword evidence="2" id="KW-1185">Reference proteome</keyword>
<organism evidence="1 2">
    <name type="scientific">Helcococcus ovis</name>
    <dbReference type="NCBI Taxonomy" id="72026"/>
    <lineage>
        <taxon>Bacteria</taxon>
        <taxon>Bacillati</taxon>
        <taxon>Bacillota</taxon>
        <taxon>Tissierellia</taxon>
        <taxon>Tissierellales</taxon>
        <taxon>Peptoniphilaceae</taxon>
        <taxon>Helcococcus</taxon>
    </lineage>
</organism>
<evidence type="ECO:0000313" key="1">
    <source>
        <dbReference type="EMBL" id="TFF67343.1"/>
    </source>
</evidence>
<evidence type="ECO:0000313" key="2">
    <source>
        <dbReference type="Proteomes" id="UP000297454"/>
    </source>
</evidence>
<proteinExistence type="predicted"/>
<dbReference type="EMBL" id="SCFR01000003">
    <property type="protein sequence ID" value="TFF67343.1"/>
    <property type="molecule type" value="Genomic_DNA"/>
</dbReference>
<dbReference type="AlphaFoldDB" id="A0A4R9C4C3"/>
<sequence length="107" mass="12941">MKFRESLIDNKETDSYESKDGDLFVRIKDKKRVKKSGYISTSKVYKCFDWNKDGFKTKSLYFTEIFEKYRLNYLENITSFIFRMQYKKSKIFYNLKSKSNQVISIST</sequence>
<dbReference type="Proteomes" id="UP000297454">
    <property type="component" value="Unassembled WGS sequence"/>
</dbReference>
<protein>
    <submittedName>
        <fullName evidence="1">Uncharacterized protein</fullName>
    </submittedName>
</protein>
<accession>A0A4R9C4C3</accession>
<gene>
    <name evidence="1" type="ORF">EQF91_01590</name>
</gene>
<reference evidence="1 2" key="1">
    <citation type="submission" date="2019-01" db="EMBL/GenBank/DDBJ databases">
        <title>Draft Genome Sequences of Helcococcus ovis Strains Isolated from the Uterus and Vagina of Dairy Cows with Metritis.</title>
        <authorList>
            <person name="Cunha F."/>
            <person name="Jeon S.J."/>
            <person name="Kutzer P."/>
            <person name="Galvao K.N."/>
        </authorList>
    </citation>
    <scope>NUCLEOTIDE SEQUENCE [LARGE SCALE GENOMIC DNA]</scope>
    <source>
        <strain evidence="1 2">KG-37</strain>
    </source>
</reference>
<dbReference type="RefSeq" id="WP_134768813.1">
    <property type="nucleotide sequence ID" value="NZ_CP119761.1"/>
</dbReference>
<name>A0A4R9C4C3_9FIRM</name>